<feature type="chain" id="PRO_5037550507" description="Peptidase inhibitor family I36" evidence="1">
    <location>
        <begin position="32"/>
        <end position="160"/>
    </location>
</feature>
<dbReference type="AlphaFoldDB" id="A0A919TPN2"/>
<dbReference type="RefSeq" id="WP_203684616.1">
    <property type="nucleotide sequence ID" value="NZ_BOMW01000080.1"/>
</dbReference>
<protein>
    <recommendedName>
        <fullName evidence="4">Peptidase inhibitor family I36</fullName>
    </recommendedName>
</protein>
<evidence type="ECO:0000313" key="3">
    <source>
        <dbReference type="Proteomes" id="UP000629619"/>
    </source>
</evidence>
<organism evidence="2 3">
    <name type="scientific">Actinoplanes siamensis</name>
    <dbReference type="NCBI Taxonomy" id="1223317"/>
    <lineage>
        <taxon>Bacteria</taxon>
        <taxon>Bacillati</taxon>
        <taxon>Actinomycetota</taxon>
        <taxon>Actinomycetes</taxon>
        <taxon>Micromonosporales</taxon>
        <taxon>Micromonosporaceae</taxon>
        <taxon>Actinoplanes</taxon>
    </lineage>
</organism>
<evidence type="ECO:0000256" key="1">
    <source>
        <dbReference type="SAM" id="SignalP"/>
    </source>
</evidence>
<dbReference type="Gene3D" id="2.60.20.10">
    <property type="entry name" value="Crystallins"/>
    <property type="match status" value="1"/>
</dbReference>
<feature type="signal peptide" evidence="1">
    <location>
        <begin position="1"/>
        <end position="31"/>
    </location>
</feature>
<dbReference type="Proteomes" id="UP000629619">
    <property type="component" value="Unassembled WGS sequence"/>
</dbReference>
<evidence type="ECO:0000313" key="2">
    <source>
        <dbReference type="EMBL" id="GIF09308.1"/>
    </source>
</evidence>
<proteinExistence type="predicted"/>
<name>A0A919TPN2_9ACTN</name>
<keyword evidence="3" id="KW-1185">Reference proteome</keyword>
<gene>
    <name evidence="2" type="ORF">Asi03nite_68460</name>
</gene>
<reference evidence="2" key="1">
    <citation type="submission" date="2021-01" db="EMBL/GenBank/DDBJ databases">
        <title>Whole genome shotgun sequence of Actinoplanes siamensis NBRC 109076.</title>
        <authorList>
            <person name="Komaki H."/>
            <person name="Tamura T."/>
        </authorList>
    </citation>
    <scope>NUCLEOTIDE SEQUENCE</scope>
    <source>
        <strain evidence="2">NBRC 109076</strain>
    </source>
</reference>
<sequence>MSLIRKATSYFAAAVLSAAGITFAGAAPAQAASWTDCPAGDSGWVCLWEGPNYTGGRWQASKAVLEGGQSGGVYGCHNLTDAHYTNGKLVYDTASSWAIRPIDYTEQTLDGNVTFYEWINCNNAGKHRTYRGYGEYAVGDLSTLSPSFNDTVASILISYN</sequence>
<comment type="caution">
    <text evidence="2">The sequence shown here is derived from an EMBL/GenBank/DDBJ whole genome shotgun (WGS) entry which is preliminary data.</text>
</comment>
<evidence type="ECO:0008006" key="4">
    <source>
        <dbReference type="Google" id="ProtNLM"/>
    </source>
</evidence>
<dbReference type="Pfam" id="PF03995">
    <property type="entry name" value="Inhibitor_I36"/>
    <property type="match status" value="1"/>
</dbReference>
<dbReference type="EMBL" id="BOMW01000080">
    <property type="protein sequence ID" value="GIF09308.1"/>
    <property type="molecule type" value="Genomic_DNA"/>
</dbReference>
<keyword evidence="1" id="KW-0732">Signal</keyword>
<accession>A0A919TPN2</accession>